<comment type="caution">
    <text evidence="7">The sequence shown here is derived from an EMBL/GenBank/DDBJ whole genome shotgun (WGS) entry which is preliminary data.</text>
</comment>
<keyword evidence="8" id="KW-1185">Reference proteome</keyword>
<dbReference type="GO" id="GO:0160107">
    <property type="term" value="F:tRNA (adenine(58)-N1)-methyltransferase activity"/>
    <property type="evidence" value="ECO:0007669"/>
    <property type="project" value="UniProtKB-EC"/>
</dbReference>
<dbReference type="RefSeq" id="WP_259097963.1">
    <property type="nucleotide sequence ID" value="NZ_CP130454.1"/>
</dbReference>
<dbReference type="GO" id="GO:0043827">
    <property type="term" value="F:tRNA (adenine(57)-N1)/(adenine(58)-N1)-methyltransferase activity"/>
    <property type="evidence" value="ECO:0007669"/>
    <property type="project" value="UniProtKB-EC"/>
</dbReference>
<organism evidence="7 8">
    <name type="scientific">Candidatus Fervidibacter sacchari</name>
    <dbReference type="NCBI Taxonomy" id="1448929"/>
    <lineage>
        <taxon>Bacteria</taxon>
        <taxon>Candidatus Fervidibacterota</taxon>
        <taxon>Candidatus Fervidibacter</taxon>
    </lineage>
</organism>
<dbReference type="PROSITE" id="PS51620">
    <property type="entry name" value="SAM_TRM61"/>
    <property type="match status" value="1"/>
</dbReference>
<dbReference type="Pfam" id="PF08704">
    <property type="entry name" value="GCD14"/>
    <property type="match status" value="1"/>
</dbReference>
<evidence type="ECO:0000313" key="7">
    <source>
        <dbReference type="EMBL" id="MCS3920158.1"/>
    </source>
</evidence>
<keyword evidence="4 5" id="KW-0819">tRNA processing</keyword>
<dbReference type="Proteomes" id="UP001204798">
    <property type="component" value="Unassembled WGS sequence"/>
</dbReference>
<proteinExistence type="inferred from homology"/>
<dbReference type="EC" id="2.1.1.220" evidence="5"/>
<evidence type="ECO:0000256" key="3">
    <source>
        <dbReference type="ARBA" id="ARBA00022691"/>
    </source>
</evidence>
<dbReference type="PANTHER" id="PTHR12133">
    <property type="entry name" value="TRNA (ADENINE(58)-N(1))-METHYLTRANSFERASE"/>
    <property type="match status" value="1"/>
</dbReference>
<evidence type="ECO:0000256" key="4">
    <source>
        <dbReference type="ARBA" id="ARBA00022694"/>
    </source>
</evidence>
<evidence type="ECO:0000256" key="5">
    <source>
        <dbReference type="PIRNR" id="PIRNR017269"/>
    </source>
</evidence>
<dbReference type="InterPro" id="IPR029063">
    <property type="entry name" value="SAM-dependent_MTases_sf"/>
</dbReference>
<keyword evidence="1 5" id="KW-0489">Methyltransferase</keyword>
<evidence type="ECO:0000256" key="2">
    <source>
        <dbReference type="ARBA" id="ARBA00022679"/>
    </source>
</evidence>
<dbReference type="Gene3D" id="3.40.50.150">
    <property type="entry name" value="Vaccinia Virus protein VP39"/>
    <property type="match status" value="1"/>
</dbReference>
<comment type="similarity">
    <text evidence="5">Belongs to the class I-like SAM-binding methyltransferase superfamily. TRM61 family.</text>
</comment>
<comment type="catalytic activity">
    <reaction evidence="5">
        <text>adenosine(58) in tRNA + S-adenosyl-L-methionine = N(1)-methyladenosine(58) in tRNA + S-adenosyl-L-homocysteine + H(+)</text>
        <dbReference type="Rhea" id="RHEA:43152"/>
        <dbReference type="Rhea" id="RHEA-COMP:10365"/>
        <dbReference type="Rhea" id="RHEA-COMP:10366"/>
        <dbReference type="ChEBI" id="CHEBI:15378"/>
        <dbReference type="ChEBI" id="CHEBI:57856"/>
        <dbReference type="ChEBI" id="CHEBI:59789"/>
        <dbReference type="ChEBI" id="CHEBI:74411"/>
        <dbReference type="ChEBI" id="CHEBI:74491"/>
        <dbReference type="EC" id="2.1.1.220"/>
    </reaction>
</comment>
<dbReference type="CDD" id="cd02440">
    <property type="entry name" value="AdoMet_MTases"/>
    <property type="match status" value="1"/>
</dbReference>
<dbReference type="PANTHER" id="PTHR12133:SF1">
    <property type="entry name" value="TRNA (ADENINE(58)-N(1))-METHYLTRANSFERASE, MITOCHONDRIAL"/>
    <property type="match status" value="1"/>
</dbReference>
<sequence>MPKPFEHGEWVLLIPPDPEKMQRWMVRVGEKFSTAGGVFDLSQLVGQLPGTVVESHLGQKLFAFRPTPSDWVLHAVKRQTQITYPKEMGYILVRAGVVPGSVVVESGSGSGASTLMFAFAVGDNGHVFSYERRPEFSELAKRNLERAGLAHRVTFKLKDIAEGFDERDADVVFLDVREPWLYMQQATEALASGGTLVVLVPTTNQVSETLRAMHSFPLVDIEVSEILLRHYKPNPDRLRPEDRMVAHTAFLIFARKSAVNLQAHQNSRRD</sequence>
<dbReference type="GO" id="GO:0032259">
    <property type="term" value="P:methylation"/>
    <property type="evidence" value="ECO:0007669"/>
    <property type="project" value="UniProtKB-KW"/>
</dbReference>
<protein>
    <recommendedName>
        <fullName evidence="5">tRNA (adenine(58)-N(1))-methyltransferase TrmI</fullName>
        <ecNumber evidence="5">2.1.1.220</ecNumber>
    </recommendedName>
</protein>
<dbReference type="InterPro" id="IPR049470">
    <property type="entry name" value="TRM61_C"/>
</dbReference>
<evidence type="ECO:0000256" key="1">
    <source>
        <dbReference type="ARBA" id="ARBA00022603"/>
    </source>
</evidence>
<gene>
    <name evidence="7" type="ORF">M2350_002575</name>
</gene>
<keyword evidence="2 5" id="KW-0808">Transferase</keyword>
<comment type="subunit">
    <text evidence="5">Homotetramer composed of a dimer of dimers.</text>
</comment>
<dbReference type="SUPFAM" id="SSF53335">
    <property type="entry name" value="S-adenosyl-L-methionine-dependent methyltransferases"/>
    <property type="match status" value="1"/>
</dbReference>
<dbReference type="InterPro" id="IPR014816">
    <property type="entry name" value="tRNA_MeTrfase_Gcd14"/>
</dbReference>
<reference evidence="7 8" key="1">
    <citation type="submission" date="2022-08" db="EMBL/GenBank/DDBJ databases">
        <title>Bacterial and archaeal communities from various locations to study Microbial Dark Matter (Phase II).</title>
        <authorList>
            <person name="Stepanauskas R."/>
        </authorList>
    </citation>
    <scope>NUCLEOTIDE SEQUENCE [LARGE SCALE GENOMIC DNA]</scope>
    <source>
        <strain evidence="7 8">PD1</strain>
    </source>
</reference>
<dbReference type="PIRSF" id="PIRSF017269">
    <property type="entry name" value="GCD14"/>
    <property type="match status" value="1"/>
</dbReference>
<evidence type="ECO:0000313" key="8">
    <source>
        <dbReference type="Proteomes" id="UP001204798"/>
    </source>
</evidence>
<comment type="function">
    <text evidence="5">Catalyzes the S-adenosyl-L-methionine-dependent formation of N(1)-methyladenine at position 58 (m1A58) in tRNA.</text>
</comment>
<name>A0ABT2ETE3_9BACT</name>
<accession>A0ABT2ETE3</accession>
<dbReference type="EMBL" id="JANUCP010000004">
    <property type="protein sequence ID" value="MCS3920158.1"/>
    <property type="molecule type" value="Genomic_DNA"/>
</dbReference>
<keyword evidence="3 5" id="KW-0949">S-adenosyl-L-methionine</keyword>
<dbReference type="Gene3D" id="3.10.330.20">
    <property type="match status" value="1"/>
</dbReference>
<feature type="domain" description="tRNA (adenine(58)-N(1))-methyltransferase catalytic subunit TRM61 C-terminal" evidence="6">
    <location>
        <begin position="63"/>
        <end position="234"/>
    </location>
</feature>
<evidence type="ECO:0000259" key="6">
    <source>
        <dbReference type="Pfam" id="PF08704"/>
    </source>
</evidence>